<dbReference type="Pfam" id="PF01568">
    <property type="entry name" value="Molydop_binding"/>
    <property type="match status" value="1"/>
</dbReference>
<dbReference type="Proteomes" id="UP000324758">
    <property type="component" value="Unassembled WGS sequence"/>
</dbReference>
<keyword evidence="3" id="KW-1185">Reference proteome</keyword>
<feature type="domain" description="Molybdopterin dinucleotide-binding" evidence="1">
    <location>
        <begin position="65"/>
        <end position="172"/>
    </location>
</feature>
<comment type="caution">
    <text evidence="2">The sequence shown here is derived from an EMBL/GenBank/DDBJ whole genome shotgun (WGS) entry which is preliminary data.</text>
</comment>
<dbReference type="InterPro" id="IPR006657">
    <property type="entry name" value="MoPterin_dinucl-bd_dom"/>
</dbReference>
<evidence type="ECO:0000313" key="2">
    <source>
        <dbReference type="EMBL" id="TYM00154.1"/>
    </source>
</evidence>
<name>A0A5D3KTC3_9BRAD</name>
<sequence>MRDAIAETYPQWFKDFNARLTEPGGFYRSNKARKRDFSDTETGRVTFFAPKQLSATGFADKAGLFRLMTLRSSDQFNTTTYGYEDRLRDVSGTRDVVFMNPADIAKLGLTDGDAIGLATEAADGVRREKHGLMVYSYDIPQGCIGAYYPECNVLIPLSHHAEQSKVPAGKSVSARIIRSSMRQPEVPLAP</sequence>
<reference evidence="2 3" key="1">
    <citation type="submission" date="2019-08" db="EMBL/GenBank/DDBJ databases">
        <title>Bradyrhizobium hipponensis sp. nov., a rhizobium isolated from a Lupinus angustifolius root nodule in Tunisia.</title>
        <authorList>
            <person name="Off K."/>
            <person name="Rejili M."/>
            <person name="Mars M."/>
            <person name="Brachmann A."/>
            <person name="Marin M."/>
        </authorList>
    </citation>
    <scope>NUCLEOTIDE SEQUENCE [LARGE SCALE GENOMIC DNA]</scope>
    <source>
        <strain evidence="2 3">CTAW71</strain>
    </source>
</reference>
<dbReference type="AlphaFoldDB" id="A0A5D3KTC3"/>
<dbReference type="OrthoDB" id="5287431at2"/>
<proteinExistence type="predicted"/>
<dbReference type="InterPro" id="IPR009010">
    <property type="entry name" value="Asp_de-COase-like_dom_sf"/>
</dbReference>
<protein>
    <recommendedName>
        <fullName evidence="1">Molybdopterin dinucleotide-binding domain-containing protein</fullName>
    </recommendedName>
</protein>
<evidence type="ECO:0000313" key="3">
    <source>
        <dbReference type="Proteomes" id="UP000324758"/>
    </source>
</evidence>
<dbReference type="CDD" id="cd02787">
    <property type="entry name" value="MopB_CT_ydeP"/>
    <property type="match status" value="1"/>
</dbReference>
<dbReference type="SUPFAM" id="SSF50692">
    <property type="entry name" value="ADC-like"/>
    <property type="match status" value="1"/>
</dbReference>
<dbReference type="GO" id="GO:0016491">
    <property type="term" value="F:oxidoreductase activity"/>
    <property type="evidence" value="ECO:0007669"/>
    <property type="project" value="InterPro"/>
</dbReference>
<dbReference type="EMBL" id="VSSS01000002">
    <property type="protein sequence ID" value="TYM00154.1"/>
    <property type="molecule type" value="Genomic_DNA"/>
</dbReference>
<dbReference type="GO" id="GO:0043546">
    <property type="term" value="F:molybdopterin cofactor binding"/>
    <property type="evidence" value="ECO:0007669"/>
    <property type="project" value="InterPro"/>
</dbReference>
<dbReference type="Gene3D" id="2.40.40.20">
    <property type="match status" value="1"/>
</dbReference>
<evidence type="ECO:0000259" key="1">
    <source>
        <dbReference type="Pfam" id="PF01568"/>
    </source>
</evidence>
<accession>A0A5D3KTC3</accession>
<gene>
    <name evidence="2" type="ORF">FXB40_01070</name>
</gene>
<organism evidence="2 3">
    <name type="scientific">Bradyrhizobium rifense</name>
    <dbReference type="NCBI Taxonomy" id="515499"/>
    <lineage>
        <taxon>Bacteria</taxon>
        <taxon>Pseudomonadati</taxon>
        <taxon>Pseudomonadota</taxon>
        <taxon>Alphaproteobacteria</taxon>
        <taxon>Hyphomicrobiales</taxon>
        <taxon>Nitrobacteraceae</taxon>
        <taxon>Bradyrhizobium</taxon>
    </lineage>
</organism>
<dbReference type="InterPro" id="IPR037951">
    <property type="entry name" value="MopB_CT_YdeP"/>
</dbReference>